<dbReference type="Pfam" id="PF03960">
    <property type="entry name" value="ArsC"/>
    <property type="match status" value="1"/>
</dbReference>
<dbReference type="InterPro" id="IPR006504">
    <property type="entry name" value="Tscrpt_reg_Spx/MgsR"/>
</dbReference>
<dbReference type="EMBL" id="LGAA01000018">
    <property type="protein sequence ID" value="KPD02657.1"/>
    <property type="molecule type" value="Genomic_DNA"/>
</dbReference>
<dbReference type="NCBIfam" id="NF008107">
    <property type="entry name" value="PRK10853.1"/>
    <property type="match status" value="1"/>
</dbReference>
<name>A0A0N1KHP3_9GAMM</name>
<dbReference type="PANTHER" id="PTHR30041:SF8">
    <property type="entry name" value="PROTEIN YFFB"/>
    <property type="match status" value="1"/>
</dbReference>
<organism evidence="3 4">
    <name type="scientific">Moellerella wisconsensis ATCC 35017</name>
    <dbReference type="NCBI Taxonomy" id="1354267"/>
    <lineage>
        <taxon>Bacteria</taxon>
        <taxon>Pseudomonadati</taxon>
        <taxon>Pseudomonadota</taxon>
        <taxon>Gammaproteobacteria</taxon>
        <taxon>Enterobacterales</taxon>
        <taxon>Morganellaceae</taxon>
        <taxon>Moellerella</taxon>
    </lineage>
</organism>
<gene>
    <name evidence="3" type="ORF">M992_1812</name>
</gene>
<evidence type="ECO:0000256" key="1">
    <source>
        <dbReference type="ARBA" id="ARBA00007198"/>
    </source>
</evidence>
<dbReference type="InterPro" id="IPR036249">
    <property type="entry name" value="Thioredoxin-like_sf"/>
</dbReference>
<dbReference type="CDD" id="cd03035">
    <property type="entry name" value="ArsC_Yffb"/>
    <property type="match status" value="1"/>
</dbReference>
<dbReference type="AlphaFoldDB" id="A0A0N1KHP3"/>
<dbReference type="PANTHER" id="PTHR30041">
    <property type="entry name" value="ARSENATE REDUCTASE"/>
    <property type="match status" value="1"/>
</dbReference>
<keyword evidence="4" id="KW-1185">Reference proteome</keyword>
<accession>A0A0N1KHP3</accession>
<comment type="caution">
    <text evidence="3">The sequence shown here is derived from an EMBL/GenBank/DDBJ whole genome shotgun (WGS) entry which is preliminary data.</text>
</comment>
<dbReference type="Proteomes" id="UP000053226">
    <property type="component" value="Unassembled WGS sequence"/>
</dbReference>
<protein>
    <submittedName>
        <fullName evidence="3">Glutathione-dependent thiol reductase</fullName>
    </submittedName>
</protein>
<dbReference type="InterPro" id="IPR006660">
    <property type="entry name" value="Arsenate_reductase-like"/>
</dbReference>
<dbReference type="SUPFAM" id="SSF52833">
    <property type="entry name" value="Thioredoxin-like"/>
    <property type="match status" value="1"/>
</dbReference>
<evidence type="ECO:0000313" key="4">
    <source>
        <dbReference type="Proteomes" id="UP000053226"/>
    </source>
</evidence>
<reference evidence="3 4" key="1">
    <citation type="submission" date="2015-07" db="EMBL/GenBank/DDBJ databases">
        <title>ATOL: Assembling a taxonomically balanced genome-scale reconstruction of the evolutionary history of the Enterobacteriaceae.</title>
        <authorList>
            <person name="Plunkett G.III."/>
            <person name="Neeno-Eckwall E.C."/>
            <person name="Glasner J.D."/>
            <person name="Perna N.T."/>
        </authorList>
    </citation>
    <scope>NUCLEOTIDE SEQUENCE [LARGE SCALE GENOMIC DNA]</scope>
    <source>
        <strain evidence="3 4">ATCC 35017</strain>
    </source>
</reference>
<comment type="similarity">
    <text evidence="1 2">Belongs to the ArsC family.</text>
</comment>
<dbReference type="NCBIfam" id="TIGR01617">
    <property type="entry name" value="arsC_related"/>
    <property type="match status" value="1"/>
</dbReference>
<sequence length="125" mass="14414">MTDNSHRHSTFIMYGIKNCDTIKKARRWLDDKGITYQFHDYRVDGIDEVLLDQFIAALGWEVLVNKRGTTWRKLTNEQKNAVKDAASAKAVLLAEPAMIKRPVLVAPNNRYHLGFSETEYQQFIG</sequence>
<dbReference type="PROSITE" id="PS51353">
    <property type="entry name" value="ARSC"/>
    <property type="match status" value="1"/>
</dbReference>
<evidence type="ECO:0000313" key="3">
    <source>
        <dbReference type="EMBL" id="KPD02657.1"/>
    </source>
</evidence>
<evidence type="ECO:0000256" key="2">
    <source>
        <dbReference type="PROSITE-ProRule" id="PRU01282"/>
    </source>
</evidence>
<proteinExistence type="inferred from homology"/>
<dbReference type="Gene3D" id="3.40.30.10">
    <property type="entry name" value="Glutaredoxin"/>
    <property type="match status" value="1"/>
</dbReference>